<feature type="transmembrane region" description="Helical" evidence="7">
    <location>
        <begin position="474"/>
        <end position="494"/>
    </location>
</feature>
<reference evidence="9 10" key="1">
    <citation type="submission" date="2017-03" db="EMBL/GenBank/DDBJ databases">
        <title>Draft genome sequence of Streptomyces scabrisporus NF3, endophyte isolated from Amphipterygium adstringens.</title>
        <authorList>
            <person name="Vazquez M."/>
            <person name="Ceapa C.D."/>
            <person name="Rodriguez Luna D."/>
            <person name="Sanchez Esquivel S."/>
        </authorList>
    </citation>
    <scope>NUCLEOTIDE SEQUENCE [LARGE SCALE GENOMIC DNA]</scope>
    <source>
        <strain evidence="9 10">NF3</strain>
    </source>
</reference>
<dbReference type="Gene3D" id="1.10.10.10">
    <property type="entry name" value="Winged helix-like DNA-binding domain superfamily/Winged helix DNA-binding domain"/>
    <property type="match status" value="1"/>
</dbReference>
<evidence type="ECO:0000256" key="3">
    <source>
        <dbReference type="ARBA" id="ARBA00023082"/>
    </source>
</evidence>
<feature type="compositionally biased region" description="Pro residues" evidence="6">
    <location>
        <begin position="543"/>
        <end position="563"/>
    </location>
</feature>
<dbReference type="STRING" id="159449.B4N89_28335"/>
<feature type="compositionally biased region" description="Pro residues" evidence="6">
    <location>
        <begin position="514"/>
        <end position="536"/>
    </location>
</feature>
<dbReference type="EMBL" id="MWQN01000001">
    <property type="protein sequence ID" value="OPC84317.1"/>
    <property type="molecule type" value="Genomic_DNA"/>
</dbReference>
<dbReference type="Proteomes" id="UP000190037">
    <property type="component" value="Unassembled WGS sequence"/>
</dbReference>
<gene>
    <name evidence="9" type="ORF">B4N89_28335</name>
</gene>
<evidence type="ECO:0000256" key="2">
    <source>
        <dbReference type="ARBA" id="ARBA00023015"/>
    </source>
</evidence>
<keyword evidence="2" id="KW-0805">Transcription regulation</keyword>
<name>A0A1T3P5E9_9ACTN</name>
<feature type="transmembrane region" description="Helical" evidence="7">
    <location>
        <begin position="392"/>
        <end position="421"/>
    </location>
</feature>
<dbReference type="SUPFAM" id="SSF88659">
    <property type="entry name" value="Sigma3 and sigma4 domains of RNA polymerase sigma factors"/>
    <property type="match status" value="1"/>
</dbReference>
<comment type="similarity">
    <text evidence="1">Belongs to the sigma-70 factor family. ECF subfamily.</text>
</comment>
<dbReference type="InterPro" id="IPR013325">
    <property type="entry name" value="RNA_pol_sigma_r2"/>
</dbReference>
<comment type="caution">
    <text evidence="9">The sequence shown here is derived from an EMBL/GenBank/DDBJ whole genome shotgun (WGS) entry which is preliminary data.</text>
</comment>
<keyword evidence="7" id="KW-0472">Membrane</keyword>
<sequence>MRFHRRYGRGPRPSAPVPHHLRRSALRVSCRGSPLLDRPWPDGHDAVRTIGHGKGTRGQTVAREDDSATPDPSGADAGGGAAEATGAGAPFVPGQRGVHHPRAYDGDLGPAEPAAAEPAQPGSAHAAAADPFTPASGGDAPWRPPDDEAVPVFEGPSDLELADRVRAGDANAYGLLYQRHVRSVRAFARTCTRTPEAADDLCADAFAATLEALRAGRGPREAFRAYLLTTVRHLAISWTRNNRREWLTEDFALFESACENQDPLVRADDTRLAYQAFQELPERSRTVLWHVDIEGEQAVQVAPLVGENPDNVRKILERARQELKDNYFVAFATGGVDDEKCRKFTRHYGRHLRNRMDSERRRETIDAHLKKCSRCHDTYAEMADVRDRYGPIALALIGITAPIFLSGTAAAAGAAAAGAAVAGGLGLAVGATGAGGVASGVAAGAAAAGGAAAGAGVGTAAVKGATQGGQTAGRSTLIAGGVVVAVAVAAFALVDTDKPKPKHPSPPVAASAPAPLPPAPPPAAETPPPQPEPPEPAEVESPAPTPPAASPRPAPTTRPPTRPAPTVKPTRSGPTLVANNKEFRADDDKVGFRCDNGGGKWCENPTITVPSALAAPLMPAGSTAECTEIKGRNGSHYTLCRR</sequence>
<keyword evidence="7" id="KW-0812">Transmembrane</keyword>
<dbReference type="GO" id="GO:0016987">
    <property type="term" value="F:sigma factor activity"/>
    <property type="evidence" value="ECO:0007669"/>
    <property type="project" value="UniProtKB-KW"/>
</dbReference>
<dbReference type="InterPro" id="IPR036388">
    <property type="entry name" value="WH-like_DNA-bd_sf"/>
</dbReference>
<feature type="compositionally biased region" description="Low complexity" evidence="6">
    <location>
        <begin position="110"/>
        <end position="129"/>
    </location>
</feature>
<keyword evidence="4" id="KW-0238">DNA-binding</keyword>
<keyword evidence="10" id="KW-1185">Reference proteome</keyword>
<accession>A0A1T3P5E9</accession>
<dbReference type="GO" id="GO:0006352">
    <property type="term" value="P:DNA-templated transcription initiation"/>
    <property type="evidence" value="ECO:0007669"/>
    <property type="project" value="InterPro"/>
</dbReference>
<evidence type="ECO:0000256" key="7">
    <source>
        <dbReference type="SAM" id="Phobius"/>
    </source>
</evidence>
<dbReference type="InterPro" id="IPR013324">
    <property type="entry name" value="RNA_pol_sigma_r3/r4-like"/>
</dbReference>
<evidence type="ECO:0000256" key="6">
    <source>
        <dbReference type="SAM" id="MobiDB-lite"/>
    </source>
</evidence>
<keyword evidence="3" id="KW-0731">Sigma factor</keyword>
<feature type="region of interest" description="Disordered" evidence="6">
    <location>
        <begin position="33"/>
        <end position="152"/>
    </location>
</feature>
<feature type="region of interest" description="Disordered" evidence="6">
    <location>
        <begin position="1"/>
        <end position="20"/>
    </location>
</feature>
<dbReference type="InterPro" id="IPR039425">
    <property type="entry name" value="RNA_pol_sigma-70-like"/>
</dbReference>
<dbReference type="AlphaFoldDB" id="A0A1T3P5E9"/>
<dbReference type="PANTHER" id="PTHR43133">
    <property type="entry name" value="RNA POLYMERASE ECF-TYPE SIGMA FACTO"/>
    <property type="match status" value="1"/>
</dbReference>
<evidence type="ECO:0000313" key="9">
    <source>
        <dbReference type="EMBL" id="OPC84317.1"/>
    </source>
</evidence>
<evidence type="ECO:0000313" key="10">
    <source>
        <dbReference type="Proteomes" id="UP000190037"/>
    </source>
</evidence>
<dbReference type="InterPro" id="IPR007627">
    <property type="entry name" value="RNA_pol_sigma70_r2"/>
</dbReference>
<feature type="region of interest" description="Disordered" evidence="6">
    <location>
        <begin position="496"/>
        <end position="576"/>
    </location>
</feature>
<dbReference type="SUPFAM" id="SSF88946">
    <property type="entry name" value="Sigma2 domain of RNA polymerase sigma factors"/>
    <property type="match status" value="1"/>
</dbReference>
<evidence type="ECO:0000256" key="1">
    <source>
        <dbReference type="ARBA" id="ARBA00010641"/>
    </source>
</evidence>
<feature type="domain" description="RNA polymerase sigma-70 region 2" evidence="8">
    <location>
        <begin position="176"/>
        <end position="244"/>
    </location>
</feature>
<dbReference type="GO" id="GO:0003677">
    <property type="term" value="F:DNA binding"/>
    <property type="evidence" value="ECO:0007669"/>
    <property type="project" value="UniProtKB-KW"/>
</dbReference>
<keyword evidence="7" id="KW-1133">Transmembrane helix</keyword>
<dbReference type="Pfam" id="PF04542">
    <property type="entry name" value="Sigma70_r2"/>
    <property type="match status" value="1"/>
</dbReference>
<proteinExistence type="inferred from homology"/>
<keyword evidence="5" id="KW-0804">Transcription</keyword>
<dbReference type="PRINTS" id="PR01217">
    <property type="entry name" value="PRICHEXTENSN"/>
</dbReference>
<organism evidence="9 10">
    <name type="scientific">Embleya scabrispora</name>
    <dbReference type="NCBI Taxonomy" id="159449"/>
    <lineage>
        <taxon>Bacteria</taxon>
        <taxon>Bacillati</taxon>
        <taxon>Actinomycetota</taxon>
        <taxon>Actinomycetes</taxon>
        <taxon>Kitasatosporales</taxon>
        <taxon>Streptomycetaceae</taxon>
        <taxon>Embleya</taxon>
    </lineage>
</organism>
<dbReference type="NCBIfam" id="TIGR02937">
    <property type="entry name" value="sigma70-ECF"/>
    <property type="match status" value="1"/>
</dbReference>
<dbReference type="InterPro" id="IPR014284">
    <property type="entry name" value="RNA_pol_sigma-70_dom"/>
</dbReference>
<protein>
    <recommendedName>
        <fullName evidence="8">RNA polymerase sigma-70 region 2 domain-containing protein</fullName>
    </recommendedName>
</protein>
<evidence type="ECO:0000256" key="4">
    <source>
        <dbReference type="ARBA" id="ARBA00023125"/>
    </source>
</evidence>
<evidence type="ECO:0000256" key="5">
    <source>
        <dbReference type="ARBA" id="ARBA00023163"/>
    </source>
</evidence>
<feature type="transmembrane region" description="Helical" evidence="7">
    <location>
        <begin position="441"/>
        <end position="462"/>
    </location>
</feature>
<evidence type="ECO:0000259" key="8">
    <source>
        <dbReference type="Pfam" id="PF04542"/>
    </source>
</evidence>
<dbReference type="PANTHER" id="PTHR43133:SF8">
    <property type="entry name" value="RNA POLYMERASE SIGMA FACTOR HI_1459-RELATED"/>
    <property type="match status" value="1"/>
</dbReference>
<dbReference type="Gene3D" id="1.10.1740.10">
    <property type="match status" value="1"/>
</dbReference>